<dbReference type="PANTHER" id="PTHR31225">
    <property type="entry name" value="OS04G0344100 PROTEIN-RELATED"/>
    <property type="match status" value="1"/>
</dbReference>
<dbReference type="InterPro" id="IPR050148">
    <property type="entry name" value="Terpene_synthase-like"/>
</dbReference>
<dbReference type="SFLD" id="SFLDG01019">
    <property type="entry name" value="Terpene_Cyclase_Like_1_C_Termi"/>
    <property type="match status" value="1"/>
</dbReference>
<keyword evidence="4" id="KW-0456">Lyase</keyword>
<dbReference type="GO" id="GO:0000287">
    <property type="term" value="F:magnesium ion binding"/>
    <property type="evidence" value="ECO:0007669"/>
    <property type="project" value="InterPro"/>
</dbReference>
<feature type="region of interest" description="Disordered" evidence="5">
    <location>
        <begin position="521"/>
        <end position="541"/>
    </location>
</feature>
<proteinExistence type="predicted"/>
<dbReference type="InterPro" id="IPR001906">
    <property type="entry name" value="Terpene_synth_N"/>
</dbReference>
<comment type="caution">
    <text evidence="8">The sequence shown here is derived from an EMBL/GenBank/DDBJ whole genome shotgun (WGS) entry which is preliminary data.</text>
</comment>
<dbReference type="SFLD" id="SFLDS00005">
    <property type="entry name" value="Isoprenoid_Synthase_Type_I"/>
    <property type="match status" value="1"/>
</dbReference>
<dbReference type="InterPro" id="IPR044814">
    <property type="entry name" value="Terpene_cyclase_plant_C1"/>
</dbReference>
<dbReference type="GO" id="GO:0010333">
    <property type="term" value="F:terpene synthase activity"/>
    <property type="evidence" value="ECO:0007669"/>
    <property type="project" value="InterPro"/>
</dbReference>
<dbReference type="Gene3D" id="1.50.10.130">
    <property type="entry name" value="Terpene synthase, N-terminal domain"/>
    <property type="match status" value="1"/>
</dbReference>
<comment type="cofactor">
    <cofactor evidence="1">
        <name>Mg(2+)</name>
        <dbReference type="ChEBI" id="CHEBI:18420"/>
    </cofactor>
</comment>
<feature type="domain" description="Terpene synthase N-terminal" evidence="6">
    <location>
        <begin position="23"/>
        <end position="185"/>
    </location>
</feature>
<dbReference type="CDD" id="cd00684">
    <property type="entry name" value="Terpene_cyclase_plant_C1"/>
    <property type="match status" value="1"/>
</dbReference>
<dbReference type="FunFam" id="1.10.600.10:FF:000007">
    <property type="entry name" value="Isoprene synthase, chloroplastic"/>
    <property type="match status" value="1"/>
</dbReference>
<evidence type="ECO:0000313" key="9">
    <source>
        <dbReference type="Proteomes" id="UP001324115"/>
    </source>
</evidence>
<evidence type="ECO:0000256" key="4">
    <source>
        <dbReference type="ARBA" id="ARBA00023239"/>
    </source>
</evidence>
<dbReference type="InterPro" id="IPR008949">
    <property type="entry name" value="Isoprenoid_synthase_dom_sf"/>
</dbReference>
<evidence type="ECO:0000256" key="3">
    <source>
        <dbReference type="ARBA" id="ARBA00022842"/>
    </source>
</evidence>
<reference evidence="8 9" key="1">
    <citation type="journal article" date="2023" name="G3 (Bethesda)">
        <title>A haplotype-resolved chromosome-scale genome for Quercus rubra L. provides insights into the genetics of adaptive traits for red oak species.</title>
        <authorList>
            <person name="Kapoor B."/>
            <person name="Jenkins J."/>
            <person name="Schmutz J."/>
            <person name="Zhebentyayeva T."/>
            <person name="Kuelheim C."/>
            <person name="Coggeshall M."/>
            <person name="Heim C."/>
            <person name="Lasky J.R."/>
            <person name="Leites L."/>
            <person name="Islam-Faridi N."/>
            <person name="Romero-Severson J."/>
            <person name="DeLeo V.L."/>
            <person name="Lucas S.M."/>
            <person name="Lazic D."/>
            <person name="Gailing O."/>
            <person name="Carlson J."/>
            <person name="Staton M."/>
        </authorList>
    </citation>
    <scope>NUCLEOTIDE SEQUENCE [LARGE SCALE GENOMIC DNA]</scope>
    <source>
        <strain evidence="8">Pseudo-F2</strain>
    </source>
</reference>
<dbReference type="Pfam" id="PF03936">
    <property type="entry name" value="Terpene_synth_C"/>
    <property type="match status" value="1"/>
</dbReference>
<evidence type="ECO:0000256" key="2">
    <source>
        <dbReference type="ARBA" id="ARBA00022723"/>
    </source>
</evidence>
<dbReference type="AlphaFoldDB" id="A0AAN7DV92"/>
<dbReference type="InterPro" id="IPR008930">
    <property type="entry name" value="Terpenoid_cyclase/PrenylTrfase"/>
</dbReference>
<dbReference type="InterPro" id="IPR034741">
    <property type="entry name" value="Terpene_cyclase-like_1_C"/>
</dbReference>
<evidence type="ECO:0000259" key="7">
    <source>
        <dbReference type="Pfam" id="PF03936"/>
    </source>
</evidence>
<dbReference type="SUPFAM" id="SSF48576">
    <property type="entry name" value="Terpenoid synthases"/>
    <property type="match status" value="1"/>
</dbReference>
<evidence type="ECO:0000256" key="1">
    <source>
        <dbReference type="ARBA" id="ARBA00001946"/>
    </source>
</evidence>
<dbReference type="EMBL" id="JAXUIC010000145">
    <property type="protein sequence ID" value="KAK4550975.1"/>
    <property type="molecule type" value="Genomic_DNA"/>
</dbReference>
<dbReference type="InterPro" id="IPR005630">
    <property type="entry name" value="Terpene_synthase_metal-bd"/>
</dbReference>
<keyword evidence="3" id="KW-0460">Magnesium</keyword>
<dbReference type="Proteomes" id="UP001324115">
    <property type="component" value="Unassembled WGS sequence"/>
</dbReference>
<evidence type="ECO:0000259" key="6">
    <source>
        <dbReference type="Pfam" id="PF01397"/>
    </source>
</evidence>
<name>A0AAN7DV92_QUERU</name>
<dbReference type="Pfam" id="PF01397">
    <property type="entry name" value="Terpene_synth"/>
    <property type="match status" value="1"/>
</dbReference>
<sequence>MANSTSNNSIIVRRSANYQPSSWDYDYIQSLRNKYVGETCTAQSNVLKEHVRMMLHKVVDPLEQLELIDILQRLGLSHHFEGEMKRILEGLYNNDQSGDTWRKENLYATTLKFRLLRQHGYNISQGVFNIFKDERGKFKACLSSFLLTESEKMLEEMRNFATKHLQEYVELNKDKTLSTMVTYALELPLHWRIIKFETRGFIDIYRSREYMNPIILKLAEMDFTWWWKNTKLGENLIFARDRLMEIFFWSMGMIDQPQFGCCRINLTKLGSLITIVDDVYDVYGTLDELKLFTDAIERWEINAMDQLPDYMKICFLTVYNFVNEMAFDALKEQGFHIIRYLKKAWADICRSYLLEAKWYYSGYIPSLEEYLKNAWISISAPVILMHAYFMVTNPITKEALDCLEEYPKIFYWSSMILRLTDDLGTSAHELKRGDVPKSIQCYMNDTGASEKDAREYLKSLISTAWKKLNEERVASSPFCQTFIEIVVNLARMGHFMYQNGDGFGVGERQTKDSILSLLTQPIPHSGMSSGNSNTTPNLNIN</sequence>
<gene>
    <name evidence="8" type="ORF">RGQ29_032647</name>
</gene>
<dbReference type="Gene3D" id="1.10.600.10">
    <property type="entry name" value="Farnesyl Diphosphate Synthase"/>
    <property type="match status" value="1"/>
</dbReference>
<organism evidence="8 9">
    <name type="scientific">Quercus rubra</name>
    <name type="common">Northern red oak</name>
    <name type="synonym">Quercus borealis</name>
    <dbReference type="NCBI Taxonomy" id="3512"/>
    <lineage>
        <taxon>Eukaryota</taxon>
        <taxon>Viridiplantae</taxon>
        <taxon>Streptophyta</taxon>
        <taxon>Embryophyta</taxon>
        <taxon>Tracheophyta</taxon>
        <taxon>Spermatophyta</taxon>
        <taxon>Magnoliopsida</taxon>
        <taxon>eudicotyledons</taxon>
        <taxon>Gunneridae</taxon>
        <taxon>Pentapetalae</taxon>
        <taxon>rosids</taxon>
        <taxon>fabids</taxon>
        <taxon>Fagales</taxon>
        <taxon>Fagaceae</taxon>
        <taxon>Quercus</taxon>
    </lineage>
</organism>
<dbReference type="PANTHER" id="PTHR31225:SF9">
    <property type="entry name" value="TERPENE SYNTHASE 10"/>
    <property type="match status" value="1"/>
</dbReference>
<feature type="compositionally biased region" description="Polar residues" evidence="5">
    <location>
        <begin position="526"/>
        <end position="541"/>
    </location>
</feature>
<keyword evidence="2" id="KW-0479">Metal-binding</keyword>
<evidence type="ECO:0000313" key="8">
    <source>
        <dbReference type="EMBL" id="KAK4550975.1"/>
    </source>
</evidence>
<accession>A0AAN7DV92</accession>
<dbReference type="SUPFAM" id="SSF48239">
    <property type="entry name" value="Terpenoid cyclases/Protein prenyltransferases"/>
    <property type="match status" value="1"/>
</dbReference>
<dbReference type="InterPro" id="IPR036965">
    <property type="entry name" value="Terpene_synth_N_sf"/>
</dbReference>
<keyword evidence="9" id="KW-1185">Reference proteome</keyword>
<feature type="domain" description="Terpene synthase metal-binding" evidence="7">
    <location>
        <begin position="228"/>
        <end position="467"/>
    </location>
</feature>
<protein>
    <submittedName>
        <fullName evidence="8">Uncharacterized protein</fullName>
    </submittedName>
</protein>
<dbReference type="GO" id="GO:0016102">
    <property type="term" value="P:diterpenoid biosynthetic process"/>
    <property type="evidence" value="ECO:0007669"/>
    <property type="project" value="InterPro"/>
</dbReference>
<evidence type="ECO:0000256" key="5">
    <source>
        <dbReference type="SAM" id="MobiDB-lite"/>
    </source>
</evidence>